<comment type="function">
    <text evidence="2">Acts in DNA repair and mutagenesis. Involved in promoting resistance to ionizing radiation and UV light, as well as regulating cell cycle progression after irradiation.</text>
</comment>
<dbReference type="Proteomes" id="UP000011958">
    <property type="component" value="Unassembled WGS sequence"/>
</dbReference>
<dbReference type="InterPro" id="IPR007268">
    <property type="entry name" value="Rad9/Ddc1"/>
</dbReference>
<protein>
    <recommendedName>
        <fullName evidence="2">DNA repair protein rad9</fullName>
    </recommendedName>
</protein>
<dbReference type="InterPro" id="IPR026584">
    <property type="entry name" value="Rad9"/>
</dbReference>
<evidence type="ECO:0000256" key="2">
    <source>
        <dbReference type="PIRNR" id="PIRNR009303"/>
    </source>
</evidence>
<dbReference type="PIRSF" id="PIRSF009303">
    <property type="entry name" value="Cell_cycle_RAD9"/>
    <property type="match status" value="1"/>
</dbReference>
<dbReference type="HOGENOM" id="CLU_030657_1_0_1"/>
<proteinExistence type="inferred from homology"/>
<dbReference type="SUPFAM" id="SSF55979">
    <property type="entry name" value="DNA clamp"/>
    <property type="match status" value="1"/>
</dbReference>
<dbReference type="AlphaFoldDB" id="M7PK05"/>
<evidence type="ECO:0000256" key="3">
    <source>
        <dbReference type="SAM" id="MobiDB-lite"/>
    </source>
</evidence>
<dbReference type="RefSeq" id="XP_007872819.1">
    <property type="nucleotide sequence ID" value="XM_007874628.1"/>
</dbReference>
<gene>
    <name evidence="4" type="ORF">PNEG_00908</name>
</gene>
<comment type="caution">
    <text evidence="4">The sequence shown here is derived from an EMBL/GenBank/DDBJ whole genome shotgun (WGS) entry which is preliminary data.</text>
</comment>
<dbReference type="PANTHER" id="PTHR15237">
    <property type="entry name" value="DNA REPAIR PROTEIN RAD9"/>
    <property type="match status" value="1"/>
</dbReference>
<dbReference type="EMBL" id="AFWA02000003">
    <property type="protein sequence ID" value="EMR10759.1"/>
    <property type="molecule type" value="Genomic_DNA"/>
</dbReference>
<dbReference type="GeneID" id="19894606"/>
<dbReference type="GO" id="GO:0000076">
    <property type="term" value="P:DNA replication checkpoint signaling"/>
    <property type="evidence" value="ECO:0007669"/>
    <property type="project" value="TreeGrafter"/>
</dbReference>
<dbReference type="InterPro" id="IPR046938">
    <property type="entry name" value="DNA_clamp_sf"/>
</dbReference>
<dbReference type="Gene3D" id="3.70.10.10">
    <property type="match status" value="1"/>
</dbReference>
<dbReference type="PANTHER" id="PTHR15237:SF0">
    <property type="entry name" value="CELL CYCLE CHECKPOINT CONTROL PROTEIN"/>
    <property type="match status" value="1"/>
</dbReference>
<dbReference type="VEuPathDB" id="FungiDB:PNEG_00908"/>
<dbReference type="Pfam" id="PF04139">
    <property type="entry name" value="Rad9"/>
    <property type="match status" value="1"/>
</dbReference>
<dbReference type="OrthoDB" id="60092at2759"/>
<evidence type="ECO:0000313" key="4">
    <source>
        <dbReference type="EMBL" id="EMR10759.1"/>
    </source>
</evidence>
<dbReference type="eggNOG" id="KOG2810">
    <property type="taxonomic scope" value="Eukaryota"/>
</dbReference>
<dbReference type="STRING" id="1069680.M7PK05"/>
<reference evidence="5" key="1">
    <citation type="journal article" date="2016" name="Nat. Commun.">
        <title>Genome analysis of three Pneumocystis species reveals adaptation mechanisms to life exclusively in mammalian hosts.</title>
        <authorList>
            <person name="Ma L."/>
            <person name="Chen Z."/>
            <person name="Huang D.W."/>
            <person name="Kutty G."/>
            <person name="Ishihara M."/>
            <person name="Wang H."/>
            <person name="Abouelleil A."/>
            <person name="Bishop L."/>
            <person name="Davey E."/>
            <person name="Deng R."/>
            <person name="Deng X."/>
            <person name="Fan L."/>
            <person name="Fantoni G."/>
            <person name="Fitzgerald M."/>
            <person name="Gogineni E."/>
            <person name="Goldberg J.M."/>
            <person name="Handley G."/>
            <person name="Hu X."/>
            <person name="Huber C."/>
            <person name="Jiao X."/>
            <person name="Jones K."/>
            <person name="Levin J.Z."/>
            <person name="Liu Y."/>
            <person name="Macdonald P."/>
            <person name="Melnikov A."/>
            <person name="Raley C."/>
            <person name="Sassi M."/>
            <person name="Sherman B.T."/>
            <person name="Song X."/>
            <person name="Sykes S."/>
            <person name="Tran B."/>
            <person name="Walsh L."/>
            <person name="Xia Y."/>
            <person name="Yang J."/>
            <person name="Young S."/>
            <person name="Zeng Q."/>
            <person name="Zheng X."/>
            <person name="Stephens R."/>
            <person name="Nusbaum C."/>
            <person name="Birren B.W."/>
            <person name="Azadi P."/>
            <person name="Lempicki R.A."/>
            <person name="Cuomo C.A."/>
            <person name="Kovacs J.A."/>
        </authorList>
    </citation>
    <scope>NUCLEOTIDE SEQUENCE [LARGE SCALE GENOMIC DNA]</scope>
    <source>
        <strain evidence="5">B123</strain>
    </source>
</reference>
<feature type="region of interest" description="Disordered" evidence="3">
    <location>
        <begin position="387"/>
        <end position="413"/>
    </location>
</feature>
<sequence length="413" mass="47958">MNAVISGVYLKEFSKILFCLSKIGDELSIEARKNNLLLSSINSTKSVFGLVTFDSKRFFEKYEYFPYEQSYEISSKNNQSLKCRVQIRLLLAIFKARNLENRESKNVSVQKCELRIIRPNNIDRECRLIVRFLCKHGVLKTYKITYEQCQTMHALCNKSLCKNKWKIHSRTLKEYLDHFSSRAEELTLMSQNDKLLLTSFTEGLVYDKEILKQPIQTAILLDKRDFEEIYYEEQTIITFPLKEFKAVVTLGDSMNVLLNAYFNIGGEPILFEFEKNVLSIRFIFATTSDSSQENFAPYDLNKSSNSNNLHMHSQIHPHTNDYFSQNGTTLNNEINDSVMENYEENMHDNKKSVNPLSKDISSINNAFKKDKDTKHVSENIYYAGKMKDDTNETDSDDEVGPTQKETCIKSIFD</sequence>
<evidence type="ECO:0000313" key="5">
    <source>
        <dbReference type="Proteomes" id="UP000011958"/>
    </source>
</evidence>
<dbReference type="GO" id="GO:0071479">
    <property type="term" value="P:cellular response to ionizing radiation"/>
    <property type="evidence" value="ECO:0007669"/>
    <property type="project" value="TreeGrafter"/>
</dbReference>
<name>M7PK05_PNEMU</name>
<evidence type="ECO:0000256" key="1">
    <source>
        <dbReference type="ARBA" id="ARBA00008494"/>
    </source>
</evidence>
<dbReference type="GO" id="GO:0031573">
    <property type="term" value="P:mitotic intra-S DNA damage checkpoint signaling"/>
    <property type="evidence" value="ECO:0007669"/>
    <property type="project" value="TreeGrafter"/>
</dbReference>
<keyword evidence="2" id="KW-0227">DNA damage</keyword>
<dbReference type="GO" id="GO:0030896">
    <property type="term" value="C:checkpoint clamp complex"/>
    <property type="evidence" value="ECO:0007669"/>
    <property type="project" value="UniProtKB-UniRule"/>
</dbReference>
<organism evidence="4 5">
    <name type="scientific">Pneumocystis murina (strain B123)</name>
    <name type="common">Mouse pneumocystis pneumonia agent</name>
    <name type="synonym">Pneumocystis carinii f. sp. muris</name>
    <dbReference type="NCBI Taxonomy" id="1069680"/>
    <lineage>
        <taxon>Eukaryota</taxon>
        <taxon>Fungi</taxon>
        <taxon>Dikarya</taxon>
        <taxon>Ascomycota</taxon>
        <taxon>Taphrinomycotina</taxon>
        <taxon>Pneumocystomycetes</taxon>
        <taxon>Pneumocystaceae</taxon>
        <taxon>Pneumocystis</taxon>
    </lineage>
</organism>
<keyword evidence="5" id="KW-1185">Reference proteome</keyword>
<dbReference type="OMA" id="NETQCRF"/>
<comment type="similarity">
    <text evidence="1 2">Belongs to the rad9 family.</text>
</comment>
<dbReference type="GO" id="GO:0006281">
    <property type="term" value="P:DNA repair"/>
    <property type="evidence" value="ECO:0007669"/>
    <property type="project" value="UniProtKB-UniRule"/>
</dbReference>
<accession>M7PK05</accession>